<evidence type="ECO:0000313" key="4">
    <source>
        <dbReference type="Proteomes" id="UP000034067"/>
    </source>
</evidence>
<feature type="compositionally biased region" description="Basic and acidic residues" evidence="1">
    <location>
        <begin position="100"/>
        <end position="111"/>
    </location>
</feature>
<feature type="compositionally biased region" description="Basic and acidic residues" evidence="1">
    <location>
        <begin position="173"/>
        <end position="227"/>
    </location>
</feature>
<dbReference type="PANTHER" id="PTHR12239:SF41">
    <property type="entry name" value="MEMBRANE ASSOCIATED PROTEIN, PUTATIVE-RELATED"/>
    <property type="match status" value="1"/>
</dbReference>
<keyword evidence="2" id="KW-0812">Transmembrane</keyword>
<keyword evidence="2" id="KW-1133">Transmembrane helix</keyword>
<dbReference type="PANTHER" id="PTHR12239">
    <property type="entry name" value="PROTEIN CBG20215-RELATED"/>
    <property type="match status" value="1"/>
</dbReference>
<feature type="compositionally biased region" description="Basic and acidic residues" evidence="1">
    <location>
        <begin position="64"/>
        <end position="78"/>
    </location>
</feature>
<dbReference type="EMBL" id="LCMJ01000040">
    <property type="protein sequence ID" value="KKU34282.1"/>
    <property type="molecule type" value="Genomic_DNA"/>
</dbReference>
<feature type="compositionally biased region" description="Basic and acidic residues" evidence="1">
    <location>
        <begin position="134"/>
        <end position="161"/>
    </location>
</feature>
<dbReference type="Proteomes" id="UP000034067">
    <property type="component" value="Unassembled WGS sequence"/>
</dbReference>
<proteinExistence type="predicted"/>
<evidence type="ECO:0000256" key="2">
    <source>
        <dbReference type="SAM" id="Phobius"/>
    </source>
</evidence>
<accession>A0A0G1PNN3</accession>
<feature type="compositionally biased region" description="Basic and acidic residues" evidence="1">
    <location>
        <begin position="83"/>
        <end position="94"/>
    </location>
</feature>
<feature type="region of interest" description="Disordered" evidence="1">
    <location>
        <begin position="134"/>
        <end position="227"/>
    </location>
</feature>
<feature type="transmembrane region" description="Helical" evidence="2">
    <location>
        <begin position="297"/>
        <end position="316"/>
    </location>
</feature>
<reference evidence="3 4" key="1">
    <citation type="journal article" date="2015" name="Nature">
        <title>rRNA introns, odd ribosomes, and small enigmatic genomes across a large radiation of phyla.</title>
        <authorList>
            <person name="Brown C.T."/>
            <person name="Hug L.A."/>
            <person name="Thomas B.C."/>
            <person name="Sharon I."/>
            <person name="Castelle C.J."/>
            <person name="Singh A."/>
            <person name="Wilkins M.J."/>
            <person name="Williams K.H."/>
            <person name="Banfield J.F."/>
        </authorList>
    </citation>
    <scope>NUCLEOTIDE SEQUENCE [LARGE SCALE GENOMIC DNA]</scope>
</reference>
<dbReference type="PATRIC" id="fig|1618617.3.peg.528"/>
<keyword evidence="2" id="KW-0472">Membrane</keyword>
<evidence type="ECO:0000313" key="3">
    <source>
        <dbReference type="EMBL" id="KKU34282.1"/>
    </source>
</evidence>
<feature type="region of interest" description="Disordered" evidence="1">
    <location>
        <begin position="83"/>
        <end position="111"/>
    </location>
</feature>
<name>A0A0G1PNN3_9BACT</name>
<dbReference type="InterPro" id="IPR052293">
    <property type="entry name" value="SRRP"/>
</dbReference>
<sequence length="559" mass="62580">MADDILTEETKSEEGEAKFLSAEALPEEKVVAKEKTEGGTVIRTMQKDIEALKAQTAEGLAAKTKAEEEARKAGEEVRIRAEEEARKAAEKEAKIATGEEQGRAEEEARIKAEQEEIARKAAEAEEIAKIQAEEEARKAAAEEARLKAEEEAKRSAEEEAARLAAGKALTAEEEAHKTAEAEARMAAEEERKKAEEAARRAADEEARLKAEEETARAAAEEGAKKAEEEARMAREEGLRLETEARARAEAAAAAEKGAMEKELKKVPLPGVEKPPTEEIVITRVGELPFHRTKSFRLVLSGLAIILITIAGLTFYWQKYYEQIPLIPEVLRNLFVPKPAVPPEEKVGEIAPAPPPPPVEKFAEVPPSLLLTREPEKTVTLTPRTKSKEDVLEALTIEIQTQESPDTLKRIILKVDEHYLTSQEFFDALEISTPAGWLANFAGEFNFFIYTQNEGYRWAAVLKWRDAQKALNDMQKWETTGLDKDLNPLYFGIVKGLPVVKEFVSDSTIYRNVDVRYMNFPFEDLSVDYAFYKDYLLLSSSRKSMYKLVDLLISEEELQP</sequence>
<organism evidence="3 4">
    <name type="scientific">Candidatus Azambacteria bacterium GW2011_GWB1_46_27</name>
    <dbReference type="NCBI Taxonomy" id="1618617"/>
    <lineage>
        <taxon>Bacteria</taxon>
        <taxon>Candidatus Azamiibacteriota</taxon>
    </lineage>
</organism>
<dbReference type="AlphaFoldDB" id="A0A0G1PNN3"/>
<protein>
    <submittedName>
        <fullName evidence="3">Plectin</fullName>
    </submittedName>
</protein>
<feature type="region of interest" description="Disordered" evidence="1">
    <location>
        <begin position="59"/>
        <end position="78"/>
    </location>
</feature>
<evidence type="ECO:0000256" key="1">
    <source>
        <dbReference type="SAM" id="MobiDB-lite"/>
    </source>
</evidence>
<gene>
    <name evidence="3" type="ORF">UX48_C0040G0004</name>
</gene>
<comment type="caution">
    <text evidence="3">The sequence shown here is derived from an EMBL/GenBank/DDBJ whole genome shotgun (WGS) entry which is preliminary data.</text>
</comment>